<gene>
    <name evidence="6" type="primary">LOC112693352</name>
</gene>
<protein>
    <submittedName>
        <fullName evidence="6">Uncharacterized protein LOC112693352</fullName>
    </submittedName>
</protein>
<dbReference type="Proteomes" id="UP000694846">
    <property type="component" value="Unplaced"/>
</dbReference>
<dbReference type="GO" id="GO:0003729">
    <property type="term" value="F:mRNA binding"/>
    <property type="evidence" value="ECO:0007669"/>
    <property type="project" value="TreeGrafter"/>
</dbReference>
<dbReference type="GO" id="GO:0016281">
    <property type="term" value="C:eukaryotic translation initiation factor 4F complex"/>
    <property type="evidence" value="ECO:0007669"/>
    <property type="project" value="TreeGrafter"/>
</dbReference>
<accession>A0A8B8GM63</accession>
<dbReference type="PANTHER" id="PTHR23253:SF9">
    <property type="entry name" value="EUKARYOTIC TRANSLATION INITIATION FACTOR 4 GAMMA 2"/>
    <property type="match status" value="1"/>
</dbReference>
<comment type="similarity">
    <text evidence="1">Belongs to the eukaryotic initiation factor 4G family.</text>
</comment>
<evidence type="ECO:0000256" key="3">
    <source>
        <dbReference type="ARBA" id="ARBA00022917"/>
    </source>
</evidence>
<name>A0A8B8GM63_9HEMI</name>
<sequence>MEATCEPVAFNKPNFVNLYANLCAYMINYATFNELHNTETTFQLILAQKCFEGCTSQYTSQEEVSKLKENFKKNTPSNFKNRLNTVHFQYYNSSLTHCKFIGELFKQGALNEKNILACIDELMKVNDDQNIHCLCTILQIAGPKLSKTHNLDSTVYHILSFKIKNLDLIKISPTLKSSIFIIQYLNFKGWIINEEAVKLIESNENHSSFEKLPEESKKSYELKSHTVMAQCIIDECIVVLNNFDEKNERSIKEIVRMLNNINSWIKYDQVSFVASLILITLNESQSIRYKAGILLNKLVTERLLSRDSVSSGIDKVMNDSELKIELPKLSDLLFDIASKLYGSEKKNSIATFELGAAENPIAPPSCVYALNHQGFSTL</sequence>
<proteinExistence type="inferred from homology"/>
<keyword evidence="5" id="KW-1185">Reference proteome</keyword>
<keyword evidence="2" id="KW-0396">Initiation factor</keyword>
<dbReference type="Pfam" id="PF02854">
    <property type="entry name" value="MIF4G"/>
    <property type="match status" value="1"/>
</dbReference>
<evidence type="ECO:0000313" key="6">
    <source>
        <dbReference type="RefSeq" id="XP_025424148.1"/>
    </source>
</evidence>
<dbReference type="SUPFAM" id="SSF48371">
    <property type="entry name" value="ARM repeat"/>
    <property type="match status" value="1"/>
</dbReference>
<evidence type="ECO:0000256" key="2">
    <source>
        <dbReference type="ARBA" id="ARBA00022540"/>
    </source>
</evidence>
<dbReference type="GeneID" id="112693352"/>
<dbReference type="InterPro" id="IPR016024">
    <property type="entry name" value="ARM-type_fold"/>
</dbReference>
<evidence type="ECO:0000259" key="4">
    <source>
        <dbReference type="Pfam" id="PF02854"/>
    </source>
</evidence>
<organism evidence="5 6">
    <name type="scientific">Sipha flava</name>
    <name type="common">yellow sugarcane aphid</name>
    <dbReference type="NCBI Taxonomy" id="143950"/>
    <lineage>
        <taxon>Eukaryota</taxon>
        <taxon>Metazoa</taxon>
        <taxon>Ecdysozoa</taxon>
        <taxon>Arthropoda</taxon>
        <taxon>Hexapoda</taxon>
        <taxon>Insecta</taxon>
        <taxon>Pterygota</taxon>
        <taxon>Neoptera</taxon>
        <taxon>Paraneoptera</taxon>
        <taxon>Hemiptera</taxon>
        <taxon>Sternorrhyncha</taxon>
        <taxon>Aphidomorpha</taxon>
        <taxon>Aphidoidea</taxon>
        <taxon>Aphididae</taxon>
        <taxon>Sipha</taxon>
    </lineage>
</organism>
<reference evidence="6" key="1">
    <citation type="submission" date="2025-08" db="UniProtKB">
        <authorList>
            <consortium name="RefSeq"/>
        </authorList>
    </citation>
    <scope>IDENTIFICATION</scope>
    <source>
        <tissue evidence="6">Whole body</tissue>
    </source>
</reference>
<dbReference type="Gene3D" id="1.25.40.180">
    <property type="match status" value="2"/>
</dbReference>
<evidence type="ECO:0000313" key="5">
    <source>
        <dbReference type="Proteomes" id="UP000694846"/>
    </source>
</evidence>
<keyword evidence="3" id="KW-0648">Protein biosynthesis</keyword>
<dbReference type="InterPro" id="IPR003890">
    <property type="entry name" value="MIF4G-like_typ-3"/>
</dbReference>
<dbReference type="GO" id="GO:0003743">
    <property type="term" value="F:translation initiation factor activity"/>
    <property type="evidence" value="ECO:0007669"/>
    <property type="project" value="UniProtKB-KW"/>
</dbReference>
<dbReference type="RefSeq" id="XP_025424148.1">
    <property type="nucleotide sequence ID" value="XM_025568363.1"/>
</dbReference>
<dbReference type="PANTHER" id="PTHR23253">
    <property type="entry name" value="EUKARYOTIC TRANSLATION INITIATION FACTOR 4 GAMMA"/>
    <property type="match status" value="1"/>
</dbReference>
<evidence type="ECO:0000256" key="1">
    <source>
        <dbReference type="ARBA" id="ARBA00005775"/>
    </source>
</evidence>
<dbReference type="AlphaFoldDB" id="A0A8B8GM63"/>
<feature type="domain" description="MIF4G" evidence="4">
    <location>
        <begin position="8"/>
        <end position="146"/>
    </location>
</feature>